<reference evidence="1 2" key="1">
    <citation type="submission" date="2021-06" db="EMBL/GenBank/DDBJ databases">
        <authorList>
            <person name="Sun Q."/>
            <person name="Li D."/>
        </authorList>
    </citation>
    <scope>NUCLEOTIDE SEQUENCE [LARGE SCALE GENOMIC DNA]</scope>
    <source>
        <strain evidence="1 2">MSJ-2</strain>
    </source>
</reference>
<accession>A0ABS6FA51</accession>
<name>A0ABS6FA51_9FIRM</name>
<dbReference type="RefSeq" id="WP_216632550.1">
    <property type="nucleotide sequence ID" value="NZ_JAHLQN010000001.1"/>
</dbReference>
<dbReference type="InterPro" id="IPR010181">
    <property type="entry name" value="CGCAxxGCC_motif"/>
</dbReference>
<protein>
    <submittedName>
        <fullName evidence="1">C-GCAxxG-C-C family protein</fullName>
    </submittedName>
</protein>
<dbReference type="Proteomes" id="UP000787672">
    <property type="component" value="Unassembled WGS sequence"/>
</dbReference>
<evidence type="ECO:0000313" key="1">
    <source>
        <dbReference type="EMBL" id="MBU5627164.1"/>
    </source>
</evidence>
<evidence type="ECO:0000313" key="2">
    <source>
        <dbReference type="Proteomes" id="UP000787672"/>
    </source>
</evidence>
<sequence>MAANRGELALSFHHRGYNCAQSVLASFGDRTGLSEREALAIAAGFGKGIGSGEELCGAFGGAVMVLGLMEYHSGREPAEEKKRMYQLTCALEERFRQRFGMLRCNELLEANRGPERPCGALITAAVDLTEEFINTMEKSV</sequence>
<dbReference type="Pfam" id="PF09719">
    <property type="entry name" value="C_GCAxxG_C_C"/>
    <property type="match status" value="1"/>
</dbReference>
<proteinExistence type="predicted"/>
<comment type="caution">
    <text evidence="1">The sequence shown here is derived from an EMBL/GenBank/DDBJ whole genome shotgun (WGS) entry which is preliminary data.</text>
</comment>
<dbReference type="NCBIfam" id="TIGR01909">
    <property type="entry name" value="C_GCAxxG_C_C"/>
    <property type="match status" value="1"/>
</dbReference>
<organism evidence="1 2">
    <name type="scientific">Dysosmobacter acutus</name>
    <dbReference type="NCBI Taxonomy" id="2841504"/>
    <lineage>
        <taxon>Bacteria</taxon>
        <taxon>Bacillati</taxon>
        <taxon>Bacillota</taxon>
        <taxon>Clostridia</taxon>
        <taxon>Eubacteriales</taxon>
        <taxon>Oscillospiraceae</taxon>
        <taxon>Dysosmobacter</taxon>
    </lineage>
</organism>
<keyword evidence="2" id="KW-1185">Reference proteome</keyword>
<gene>
    <name evidence="1" type="ORF">KQI82_09620</name>
</gene>
<dbReference type="EMBL" id="JAHLQN010000001">
    <property type="protein sequence ID" value="MBU5627164.1"/>
    <property type="molecule type" value="Genomic_DNA"/>
</dbReference>